<dbReference type="Gene3D" id="1.10.1740.10">
    <property type="match status" value="1"/>
</dbReference>
<dbReference type="OrthoDB" id="9783788at2"/>
<dbReference type="GO" id="GO:0016987">
    <property type="term" value="F:sigma factor activity"/>
    <property type="evidence" value="ECO:0007669"/>
    <property type="project" value="UniProtKB-KW"/>
</dbReference>
<keyword evidence="1" id="KW-0805">Transcription regulation</keyword>
<accession>A0A2U1K4B1</accession>
<dbReference type="Pfam" id="PF04542">
    <property type="entry name" value="Sigma70_r2"/>
    <property type="match status" value="1"/>
</dbReference>
<evidence type="ECO:0000313" key="8">
    <source>
        <dbReference type="Proteomes" id="UP000245998"/>
    </source>
</evidence>
<feature type="domain" description="RNA polymerase sigma-70 region 2" evidence="5">
    <location>
        <begin position="26"/>
        <end position="77"/>
    </location>
</feature>
<dbReference type="InterPro" id="IPR007630">
    <property type="entry name" value="RNA_pol_sigma70_r4"/>
</dbReference>
<evidence type="ECO:0000256" key="1">
    <source>
        <dbReference type="ARBA" id="ARBA00023015"/>
    </source>
</evidence>
<dbReference type="PANTHER" id="PTHR30385">
    <property type="entry name" value="SIGMA FACTOR F FLAGELLAR"/>
    <property type="match status" value="1"/>
</dbReference>
<dbReference type="NCBIfam" id="NF005248">
    <property type="entry name" value="PRK06759.1"/>
    <property type="match status" value="1"/>
</dbReference>
<sequence>MDTEKKFEEIFKQYENMIKKQIKILHIYKNHDEFFQIGMIALWEAMQRYDQRKGNFSAYAYVTVRGKMLEQLKKEKRYGERHTAAFETAIDQNTYSFSETLLDEEQFRSYLAPLSEKQKTWAIEAILNQKTITEIAEEHGATKEAVKSWRKEALKKLRKRGPSFAFH</sequence>
<feature type="domain" description="RNA polymerase sigma-70 region 4" evidence="6">
    <location>
        <begin position="127"/>
        <end position="159"/>
    </location>
</feature>
<dbReference type="AlphaFoldDB" id="A0A2U1K4B1"/>
<evidence type="ECO:0000256" key="2">
    <source>
        <dbReference type="ARBA" id="ARBA00023082"/>
    </source>
</evidence>
<dbReference type="InterPro" id="IPR036388">
    <property type="entry name" value="WH-like_DNA-bd_sf"/>
</dbReference>
<name>A0A2U1K4B1_9BACI</name>
<protein>
    <submittedName>
        <fullName evidence="7">RNA polymerase subunit sigma-24</fullName>
    </submittedName>
</protein>
<dbReference type="InterPro" id="IPR014284">
    <property type="entry name" value="RNA_pol_sigma-70_dom"/>
</dbReference>
<dbReference type="GO" id="GO:0003677">
    <property type="term" value="F:DNA binding"/>
    <property type="evidence" value="ECO:0007669"/>
    <property type="project" value="UniProtKB-KW"/>
</dbReference>
<dbReference type="GO" id="GO:0006352">
    <property type="term" value="P:DNA-templated transcription initiation"/>
    <property type="evidence" value="ECO:0007669"/>
    <property type="project" value="InterPro"/>
</dbReference>
<comment type="caution">
    <text evidence="7">The sequence shown here is derived from an EMBL/GenBank/DDBJ whole genome shotgun (WGS) entry which is preliminary data.</text>
</comment>
<evidence type="ECO:0000313" key="7">
    <source>
        <dbReference type="EMBL" id="PWA12242.1"/>
    </source>
</evidence>
<evidence type="ECO:0000256" key="3">
    <source>
        <dbReference type="ARBA" id="ARBA00023125"/>
    </source>
</evidence>
<organism evidence="7 8">
    <name type="scientific">Pueribacillus theae</name>
    <dbReference type="NCBI Taxonomy" id="2171751"/>
    <lineage>
        <taxon>Bacteria</taxon>
        <taxon>Bacillati</taxon>
        <taxon>Bacillota</taxon>
        <taxon>Bacilli</taxon>
        <taxon>Bacillales</taxon>
        <taxon>Bacillaceae</taxon>
        <taxon>Pueribacillus</taxon>
    </lineage>
</organism>
<dbReference type="InterPro" id="IPR007627">
    <property type="entry name" value="RNA_pol_sigma70_r2"/>
</dbReference>
<gene>
    <name evidence="7" type="ORF">DCC39_07365</name>
</gene>
<proteinExistence type="predicted"/>
<keyword evidence="4" id="KW-0804">Transcription</keyword>
<keyword evidence="3" id="KW-0238">DNA-binding</keyword>
<dbReference type="PANTHER" id="PTHR30385:SF4">
    <property type="entry name" value="RNA POLYMERASE SIGMA-E FACTOR"/>
    <property type="match status" value="1"/>
</dbReference>
<dbReference type="Pfam" id="PF04545">
    <property type="entry name" value="Sigma70_r4"/>
    <property type="match status" value="1"/>
</dbReference>
<dbReference type="EMBL" id="QCZG01000011">
    <property type="protein sequence ID" value="PWA12242.1"/>
    <property type="molecule type" value="Genomic_DNA"/>
</dbReference>
<dbReference type="InterPro" id="IPR013324">
    <property type="entry name" value="RNA_pol_sigma_r3/r4-like"/>
</dbReference>
<evidence type="ECO:0000259" key="6">
    <source>
        <dbReference type="Pfam" id="PF04545"/>
    </source>
</evidence>
<keyword evidence="8" id="KW-1185">Reference proteome</keyword>
<dbReference type="Gene3D" id="1.10.10.10">
    <property type="entry name" value="Winged helix-like DNA-binding domain superfamily/Winged helix DNA-binding domain"/>
    <property type="match status" value="1"/>
</dbReference>
<keyword evidence="2" id="KW-0731">Sigma factor</keyword>
<evidence type="ECO:0000256" key="4">
    <source>
        <dbReference type="ARBA" id="ARBA00023163"/>
    </source>
</evidence>
<dbReference type="SUPFAM" id="SSF88946">
    <property type="entry name" value="Sigma2 domain of RNA polymerase sigma factors"/>
    <property type="match status" value="1"/>
</dbReference>
<dbReference type="InterPro" id="IPR013325">
    <property type="entry name" value="RNA_pol_sigma_r2"/>
</dbReference>
<evidence type="ECO:0000259" key="5">
    <source>
        <dbReference type="Pfam" id="PF04542"/>
    </source>
</evidence>
<reference evidence="7 8" key="1">
    <citation type="submission" date="2018-04" db="EMBL/GenBank/DDBJ databases">
        <title>Camelliibacillus theae gen. nov., sp. nov., isolated from Pu'er tea.</title>
        <authorList>
            <person name="Niu L."/>
        </authorList>
    </citation>
    <scope>NUCLEOTIDE SEQUENCE [LARGE SCALE GENOMIC DNA]</scope>
    <source>
        <strain evidence="7 8">T8</strain>
    </source>
</reference>
<dbReference type="NCBIfam" id="TIGR02937">
    <property type="entry name" value="sigma70-ECF"/>
    <property type="match status" value="1"/>
</dbReference>
<dbReference type="SUPFAM" id="SSF88659">
    <property type="entry name" value="Sigma3 and sigma4 domains of RNA polymerase sigma factors"/>
    <property type="match status" value="1"/>
</dbReference>
<dbReference type="RefSeq" id="WP_116554248.1">
    <property type="nucleotide sequence ID" value="NZ_QCZG01000011.1"/>
</dbReference>
<dbReference type="Proteomes" id="UP000245998">
    <property type="component" value="Unassembled WGS sequence"/>
</dbReference>